<reference evidence="1" key="2">
    <citation type="journal article" date="2022" name="New Phytol.">
        <title>Evolutionary transition to the ectomycorrhizal habit in the genomes of a hyperdiverse lineage of mushroom-forming fungi.</title>
        <authorList>
            <person name="Looney B."/>
            <person name="Miyauchi S."/>
            <person name="Morin E."/>
            <person name="Drula E."/>
            <person name="Courty P.E."/>
            <person name="Kohler A."/>
            <person name="Kuo A."/>
            <person name="LaButti K."/>
            <person name="Pangilinan J."/>
            <person name="Lipzen A."/>
            <person name="Riley R."/>
            <person name="Andreopoulos W."/>
            <person name="He G."/>
            <person name="Johnson J."/>
            <person name="Nolan M."/>
            <person name="Tritt A."/>
            <person name="Barry K.W."/>
            <person name="Grigoriev I.V."/>
            <person name="Nagy L.G."/>
            <person name="Hibbett D."/>
            <person name="Henrissat B."/>
            <person name="Matheny P.B."/>
            <person name="Labbe J."/>
            <person name="Martin F.M."/>
        </authorList>
    </citation>
    <scope>NUCLEOTIDE SEQUENCE</scope>
    <source>
        <strain evidence="1">EC-137</strain>
    </source>
</reference>
<comment type="caution">
    <text evidence="1">The sequence shown here is derived from an EMBL/GenBank/DDBJ whole genome shotgun (WGS) entry which is preliminary data.</text>
</comment>
<dbReference type="Proteomes" id="UP000814128">
    <property type="component" value="Unassembled WGS sequence"/>
</dbReference>
<keyword evidence="2" id="KW-1185">Reference proteome</keyword>
<protein>
    <submittedName>
        <fullName evidence="1">Uncharacterized protein</fullName>
    </submittedName>
</protein>
<name>A0ACB8QAI5_9AGAM</name>
<sequence>ITLEDTMQSEFEALLSIFYPEDLDHGDLSTQEEWEAVLKLSSRWSFTSLRARALRKLDTLISSFDRLMLARAYNIDQWVEEALRDLCTRSKPLTVGEIRQISIEDIAFVTEARE</sequence>
<proteinExistence type="predicted"/>
<reference evidence="1" key="1">
    <citation type="submission" date="2021-02" db="EMBL/GenBank/DDBJ databases">
        <authorList>
            <consortium name="DOE Joint Genome Institute"/>
            <person name="Ahrendt S."/>
            <person name="Looney B.P."/>
            <person name="Miyauchi S."/>
            <person name="Morin E."/>
            <person name="Drula E."/>
            <person name="Courty P.E."/>
            <person name="Chicoki N."/>
            <person name="Fauchery L."/>
            <person name="Kohler A."/>
            <person name="Kuo A."/>
            <person name="Labutti K."/>
            <person name="Pangilinan J."/>
            <person name="Lipzen A."/>
            <person name="Riley R."/>
            <person name="Andreopoulos W."/>
            <person name="He G."/>
            <person name="Johnson J."/>
            <person name="Barry K.W."/>
            <person name="Grigoriev I.V."/>
            <person name="Nagy L."/>
            <person name="Hibbett D."/>
            <person name="Henrissat B."/>
            <person name="Matheny P.B."/>
            <person name="Labbe J."/>
            <person name="Martin F."/>
        </authorList>
    </citation>
    <scope>NUCLEOTIDE SEQUENCE</scope>
    <source>
        <strain evidence="1">EC-137</strain>
    </source>
</reference>
<organism evidence="1 2">
    <name type="scientific">Vararia minispora EC-137</name>
    <dbReference type="NCBI Taxonomy" id="1314806"/>
    <lineage>
        <taxon>Eukaryota</taxon>
        <taxon>Fungi</taxon>
        <taxon>Dikarya</taxon>
        <taxon>Basidiomycota</taxon>
        <taxon>Agaricomycotina</taxon>
        <taxon>Agaricomycetes</taxon>
        <taxon>Russulales</taxon>
        <taxon>Lachnocladiaceae</taxon>
        <taxon>Vararia</taxon>
    </lineage>
</organism>
<feature type="non-terminal residue" evidence="1">
    <location>
        <position position="1"/>
    </location>
</feature>
<evidence type="ECO:0000313" key="2">
    <source>
        <dbReference type="Proteomes" id="UP000814128"/>
    </source>
</evidence>
<accession>A0ACB8QAI5</accession>
<feature type="non-terminal residue" evidence="1">
    <location>
        <position position="114"/>
    </location>
</feature>
<gene>
    <name evidence="1" type="ORF">K488DRAFT_28099</name>
</gene>
<evidence type="ECO:0000313" key="1">
    <source>
        <dbReference type="EMBL" id="KAI0028828.1"/>
    </source>
</evidence>
<dbReference type="EMBL" id="MU273720">
    <property type="protein sequence ID" value="KAI0028828.1"/>
    <property type="molecule type" value="Genomic_DNA"/>
</dbReference>